<feature type="domain" description="DUF397" evidence="1">
    <location>
        <begin position="2"/>
        <end position="52"/>
    </location>
</feature>
<comment type="caution">
    <text evidence="2">The sequence shown here is derived from an EMBL/GenBank/DDBJ whole genome shotgun (WGS) entry which is preliminary data.</text>
</comment>
<gene>
    <name evidence="2" type="ORF">GCM10010185_22050</name>
</gene>
<dbReference type="AlphaFoldDB" id="A0A918AJB7"/>
<proteinExistence type="predicted"/>
<accession>A0A918AJB7</accession>
<evidence type="ECO:0000259" key="1">
    <source>
        <dbReference type="Pfam" id="PF04149"/>
    </source>
</evidence>
<dbReference type="RefSeq" id="WP_189223091.1">
    <property type="nucleotide sequence ID" value="NZ_BMRG01000003.1"/>
</dbReference>
<reference evidence="2" key="2">
    <citation type="submission" date="2020-09" db="EMBL/GenBank/DDBJ databases">
        <authorList>
            <person name="Sun Q."/>
            <person name="Ohkuma M."/>
        </authorList>
    </citation>
    <scope>NUCLEOTIDE SEQUENCE</scope>
    <source>
        <strain evidence="2">JCM 3313</strain>
    </source>
</reference>
<keyword evidence="3" id="KW-1185">Reference proteome</keyword>
<evidence type="ECO:0000313" key="2">
    <source>
        <dbReference type="EMBL" id="GGP49464.1"/>
    </source>
</evidence>
<dbReference type="Pfam" id="PF04149">
    <property type="entry name" value="DUF397"/>
    <property type="match status" value="1"/>
</dbReference>
<name>A0A918AJB7_9PSEU</name>
<organism evidence="2 3">
    <name type="scientific">Saccharothrix coeruleofusca</name>
    <dbReference type="NCBI Taxonomy" id="33919"/>
    <lineage>
        <taxon>Bacteria</taxon>
        <taxon>Bacillati</taxon>
        <taxon>Actinomycetota</taxon>
        <taxon>Actinomycetes</taxon>
        <taxon>Pseudonocardiales</taxon>
        <taxon>Pseudonocardiaceae</taxon>
        <taxon>Saccharothrix</taxon>
    </lineage>
</organism>
<dbReference type="Proteomes" id="UP000639606">
    <property type="component" value="Unassembled WGS sequence"/>
</dbReference>
<dbReference type="InterPro" id="IPR007278">
    <property type="entry name" value="DUF397"/>
</dbReference>
<reference evidence="2" key="1">
    <citation type="journal article" date="2014" name="Int. J. Syst. Evol. Microbiol.">
        <title>Complete genome sequence of Corynebacterium casei LMG S-19264T (=DSM 44701T), isolated from a smear-ripened cheese.</title>
        <authorList>
            <consortium name="US DOE Joint Genome Institute (JGI-PGF)"/>
            <person name="Walter F."/>
            <person name="Albersmeier A."/>
            <person name="Kalinowski J."/>
            <person name="Ruckert C."/>
        </authorList>
    </citation>
    <scope>NUCLEOTIDE SEQUENCE</scope>
    <source>
        <strain evidence="2">JCM 3313</strain>
    </source>
</reference>
<sequence length="59" mass="6368">MFRRSSYSTESGNNCVEVARTGVGVAVRDSKAPECRFGVTPAGFGRFVAAARRGRFDLP</sequence>
<evidence type="ECO:0000313" key="3">
    <source>
        <dbReference type="Proteomes" id="UP000639606"/>
    </source>
</evidence>
<dbReference type="EMBL" id="BMRG01000003">
    <property type="protein sequence ID" value="GGP49464.1"/>
    <property type="molecule type" value="Genomic_DNA"/>
</dbReference>
<protein>
    <recommendedName>
        <fullName evidence="1">DUF397 domain-containing protein</fullName>
    </recommendedName>
</protein>